<name>A0ABV7VQ20_9GAMM</name>
<dbReference type="EC" id="3.1.2.-" evidence="3"/>
<dbReference type="PANTHER" id="PTHR43240">
    <property type="entry name" value="1,4-DIHYDROXY-2-NAPHTHOYL-COA THIOESTERASE 1"/>
    <property type="match status" value="1"/>
</dbReference>
<keyword evidence="1 3" id="KW-0378">Hydrolase</keyword>
<keyword evidence="4" id="KW-1185">Reference proteome</keyword>
<dbReference type="PANTHER" id="PTHR43240:SF7">
    <property type="entry name" value="BLR7284 PROTEIN"/>
    <property type="match status" value="1"/>
</dbReference>
<dbReference type="Pfam" id="PF03061">
    <property type="entry name" value="4HBT"/>
    <property type="match status" value="1"/>
</dbReference>
<evidence type="ECO:0000313" key="3">
    <source>
        <dbReference type="EMBL" id="MFC3679631.1"/>
    </source>
</evidence>
<organism evidence="3 4">
    <name type="scientific">Bacterioplanoides pacificum</name>
    <dbReference type="NCBI Taxonomy" id="1171596"/>
    <lineage>
        <taxon>Bacteria</taxon>
        <taxon>Pseudomonadati</taxon>
        <taxon>Pseudomonadota</taxon>
        <taxon>Gammaproteobacteria</taxon>
        <taxon>Oceanospirillales</taxon>
        <taxon>Oceanospirillaceae</taxon>
        <taxon>Bacterioplanoides</taxon>
    </lineage>
</organism>
<accession>A0ABV7VQ20</accession>
<sequence>MTTGLIKTRAERFLATLRHCQVLGLVVEDASEDSVTMRLPYSAQIVGNPIQGTVHGGSLTTLMDTACGTAVFSVLPGFELCPTLDLRMDYMKAATSGLDLLAVAEVTRIASSVVFTECSVYQEQDGQPGDLIAKCAATFMRIGANMTPPEFRARIEHGDEV</sequence>
<protein>
    <submittedName>
        <fullName evidence="3">PaaI family thioesterase</fullName>
        <ecNumber evidence="3">3.1.2.-</ecNumber>
    </submittedName>
</protein>
<proteinExistence type="predicted"/>
<evidence type="ECO:0000313" key="4">
    <source>
        <dbReference type="Proteomes" id="UP001595722"/>
    </source>
</evidence>
<comment type="caution">
    <text evidence="3">The sequence shown here is derived from an EMBL/GenBank/DDBJ whole genome shotgun (WGS) entry which is preliminary data.</text>
</comment>
<dbReference type="InterPro" id="IPR006683">
    <property type="entry name" value="Thioestr_dom"/>
</dbReference>
<evidence type="ECO:0000259" key="2">
    <source>
        <dbReference type="Pfam" id="PF03061"/>
    </source>
</evidence>
<feature type="domain" description="Thioesterase" evidence="2">
    <location>
        <begin position="51"/>
        <end position="127"/>
    </location>
</feature>
<dbReference type="NCBIfam" id="TIGR00369">
    <property type="entry name" value="unchar_dom_1"/>
    <property type="match status" value="1"/>
</dbReference>
<dbReference type="RefSeq" id="WP_376865375.1">
    <property type="nucleotide sequence ID" value="NZ_JBHRYB010000005.1"/>
</dbReference>
<dbReference type="Proteomes" id="UP001595722">
    <property type="component" value="Unassembled WGS sequence"/>
</dbReference>
<gene>
    <name evidence="3" type="ORF">ACFOMG_05830</name>
</gene>
<dbReference type="EMBL" id="JBHRYB010000005">
    <property type="protein sequence ID" value="MFC3679631.1"/>
    <property type="molecule type" value="Genomic_DNA"/>
</dbReference>
<dbReference type="CDD" id="cd03443">
    <property type="entry name" value="PaaI_thioesterase"/>
    <property type="match status" value="1"/>
</dbReference>
<dbReference type="Gene3D" id="3.10.129.10">
    <property type="entry name" value="Hotdog Thioesterase"/>
    <property type="match status" value="1"/>
</dbReference>
<evidence type="ECO:0000256" key="1">
    <source>
        <dbReference type="ARBA" id="ARBA00022801"/>
    </source>
</evidence>
<dbReference type="InterPro" id="IPR003736">
    <property type="entry name" value="PAAI_dom"/>
</dbReference>
<dbReference type="GO" id="GO:0016787">
    <property type="term" value="F:hydrolase activity"/>
    <property type="evidence" value="ECO:0007669"/>
    <property type="project" value="UniProtKB-KW"/>
</dbReference>
<dbReference type="InterPro" id="IPR029069">
    <property type="entry name" value="HotDog_dom_sf"/>
</dbReference>
<reference evidence="4" key="1">
    <citation type="journal article" date="2019" name="Int. J. Syst. Evol. Microbiol.">
        <title>The Global Catalogue of Microorganisms (GCM) 10K type strain sequencing project: providing services to taxonomists for standard genome sequencing and annotation.</title>
        <authorList>
            <consortium name="The Broad Institute Genomics Platform"/>
            <consortium name="The Broad Institute Genome Sequencing Center for Infectious Disease"/>
            <person name="Wu L."/>
            <person name="Ma J."/>
        </authorList>
    </citation>
    <scope>NUCLEOTIDE SEQUENCE [LARGE SCALE GENOMIC DNA]</scope>
    <source>
        <strain evidence="4">KCTC 42424</strain>
    </source>
</reference>
<dbReference type="SUPFAM" id="SSF54637">
    <property type="entry name" value="Thioesterase/thiol ester dehydrase-isomerase"/>
    <property type="match status" value="1"/>
</dbReference>